<dbReference type="OrthoDB" id="57698at2759"/>
<feature type="compositionally biased region" description="Acidic residues" evidence="14">
    <location>
        <begin position="899"/>
        <end position="909"/>
    </location>
</feature>
<evidence type="ECO:0000259" key="17">
    <source>
        <dbReference type="PROSITE" id="PS51185"/>
    </source>
</evidence>
<dbReference type="PROSITE" id="PS51185">
    <property type="entry name" value="WHEP_TRS_2"/>
    <property type="match status" value="1"/>
</dbReference>
<dbReference type="PRINTS" id="PR01043">
    <property type="entry name" value="TRNASYNTHGLY"/>
</dbReference>
<keyword evidence="4" id="KW-0963">Cytoplasm</keyword>
<keyword evidence="13" id="KW-0539">Nucleus</keyword>
<dbReference type="GO" id="GO:0003700">
    <property type="term" value="F:DNA-binding transcription factor activity"/>
    <property type="evidence" value="ECO:0007669"/>
    <property type="project" value="InterPro"/>
</dbReference>
<dbReference type="CDD" id="cd00858">
    <property type="entry name" value="GlyRS_anticodon"/>
    <property type="match status" value="1"/>
</dbReference>
<dbReference type="Pfam" id="PF03140">
    <property type="entry name" value="DUF247"/>
    <property type="match status" value="1"/>
</dbReference>
<keyword evidence="15" id="KW-1133">Transmembrane helix</keyword>
<dbReference type="SUPFAM" id="SSF52954">
    <property type="entry name" value="Class II aaRS ABD-related"/>
    <property type="match status" value="1"/>
</dbReference>
<accession>A0A1E5VBV5</accession>
<dbReference type="EMBL" id="LWDX02044844">
    <property type="protein sequence ID" value="OEL22629.1"/>
    <property type="molecule type" value="Genomic_DNA"/>
</dbReference>
<dbReference type="SUPFAM" id="SSF54171">
    <property type="entry name" value="DNA-binding domain"/>
    <property type="match status" value="1"/>
</dbReference>
<dbReference type="Gene3D" id="3.30.730.10">
    <property type="entry name" value="AP2/ERF domain"/>
    <property type="match status" value="1"/>
</dbReference>
<protein>
    <submittedName>
        <fullName evidence="18">Glycine--tRNA ligase, mitochondrial 1</fullName>
    </submittedName>
</protein>
<evidence type="ECO:0000256" key="11">
    <source>
        <dbReference type="ARBA" id="ARBA00023146"/>
    </source>
</evidence>
<dbReference type="GO" id="GO:0004820">
    <property type="term" value="F:glycine-tRNA ligase activity"/>
    <property type="evidence" value="ECO:0007669"/>
    <property type="project" value="InterPro"/>
</dbReference>
<dbReference type="FunFam" id="3.30.730.10:FF:000001">
    <property type="entry name" value="Ethylene-responsive transcription factor 2"/>
    <property type="match status" value="1"/>
</dbReference>
<evidence type="ECO:0000259" key="16">
    <source>
        <dbReference type="PROSITE" id="PS51032"/>
    </source>
</evidence>
<dbReference type="GO" id="GO:0005739">
    <property type="term" value="C:mitochondrion"/>
    <property type="evidence" value="ECO:0007669"/>
    <property type="project" value="TreeGrafter"/>
</dbReference>
<dbReference type="Gene3D" id="3.30.40.230">
    <property type="match status" value="1"/>
</dbReference>
<dbReference type="InterPro" id="IPR036621">
    <property type="entry name" value="Anticodon-bd_dom_sf"/>
</dbReference>
<keyword evidence="19" id="KW-1185">Reference proteome</keyword>
<dbReference type="NCBIfam" id="TIGR00389">
    <property type="entry name" value="glyS_dimeric"/>
    <property type="match status" value="1"/>
</dbReference>
<evidence type="ECO:0000256" key="9">
    <source>
        <dbReference type="ARBA" id="ARBA00023015"/>
    </source>
</evidence>
<dbReference type="InterPro" id="IPR045864">
    <property type="entry name" value="aa-tRNA-synth_II/BPL/LPL"/>
</dbReference>
<dbReference type="InterPro" id="IPR001471">
    <property type="entry name" value="AP2/ERF_dom"/>
</dbReference>
<dbReference type="GO" id="GO:0070150">
    <property type="term" value="P:mitochondrial glycyl-tRNA aminoacylation"/>
    <property type="evidence" value="ECO:0007669"/>
    <property type="project" value="TreeGrafter"/>
</dbReference>
<reference evidence="18 19" key="1">
    <citation type="submission" date="2016-09" db="EMBL/GenBank/DDBJ databases">
        <title>The draft genome of Dichanthelium oligosanthes: A C3 panicoid grass species.</title>
        <authorList>
            <person name="Studer A.J."/>
            <person name="Schnable J.C."/>
            <person name="Brutnell T.P."/>
        </authorList>
    </citation>
    <scope>NUCLEOTIDE SEQUENCE [LARGE SCALE GENOMIC DNA]</scope>
    <source>
        <strain evidence="19">cv. Kellogg 1175</strain>
        <tissue evidence="18">Leaf</tissue>
    </source>
</reference>
<dbReference type="Gene3D" id="1.10.287.10">
    <property type="entry name" value="S15/NS1, RNA-binding"/>
    <property type="match status" value="1"/>
</dbReference>
<evidence type="ECO:0000256" key="6">
    <source>
        <dbReference type="ARBA" id="ARBA00022741"/>
    </source>
</evidence>
<dbReference type="PANTHER" id="PTHR10745">
    <property type="entry name" value="GLYCYL-TRNA SYNTHETASE/DNA POLYMERASE SUBUNIT GAMMA-2"/>
    <property type="match status" value="1"/>
</dbReference>
<evidence type="ECO:0000256" key="15">
    <source>
        <dbReference type="SAM" id="Phobius"/>
    </source>
</evidence>
<evidence type="ECO:0000313" key="18">
    <source>
        <dbReference type="EMBL" id="OEL22629.1"/>
    </source>
</evidence>
<evidence type="ECO:0000256" key="10">
    <source>
        <dbReference type="ARBA" id="ARBA00023125"/>
    </source>
</evidence>
<evidence type="ECO:0000256" key="14">
    <source>
        <dbReference type="SAM" id="MobiDB-lite"/>
    </source>
</evidence>
<keyword evidence="9" id="KW-0805">Transcription regulation</keyword>
<keyword evidence="6" id="KW-0547">Nucleotide-binding</keyword>
<dbReference type="InterPro" id="IPR036955">
    <property type="entry name" value="AP2/ERF_dom_sf"/>
</dbReference>
<keyword evidence="12" id="KW-0804">Transcription</keyword>
<evidence type="ECO:0000256" key="4">
    <source>
        <dbReference type="ARBA" id="ARBA00022490"/>
    </source>
</evidence>
<dbReference type="STRING" id="888268.A0A1E5VBV5"/>
<feature type="compositionally biased region" description="Acidic residues" evidence="14">
    <location>
        <begin position="925"/>
        <end position="936"/>
    </location>
</feature>
<comment type="subcellular location">
    <subcellularLocation>
        <location evidence="2">Cytoplasm</location>
    </subcellularLocation>
    <subcellularLocation>
        <location evidence="1">Nucleus</location>
    </subcellularLocation>
</comment>
<feature type="compositionally biased region" description="Low complexity" evidence="14">
    <location>
        <begin position="882"/>
        <end position="893"/>
    </location>
</feature>
<keyword evidence="15" id="KW-0472">Membrane</keyword>
<sequence length="1382" mass="152271">LLPPRPRYRGVRQRPWGKWAAEIRDPVKAARVWLGTFDTAEDAARAYDDAALRFKGAKAKLNFPPAASFLRGVVAYPGHHHAAAQLLHRQQSAGASSTSSTTPRPGPVHLLPSAAPGAAARGQEEFPDLSRYAHILQSGDLDLLAVARPGQSSAAPPEEPPPRTPPTATLAAAAARRRHHCTAVVASMAAPSEDALRRALAERQAAVDAQAEAVRALKAGGGASKADVDAAVEALKALKIEAGAAARRLQQAVGAGAGGAAREELRQAVVNTLERKLFYIPSFKIYRGVAGLYDYGPPGCRVKANVLSFWRQHFVLEENMLEVDCPCVTPEIVLKASGHVEKFTDLMVKDEKTGTCYRADHLLKDFCKEKLEKDLTLPQEKADEFKRVLAILDDLSAEELGAKIKEYGIVAPDTKNPLSDPYPFNLMFQTSIGPTGLSVGYMRPETAQGIFVNFKDLYYYNGQKLPFAAAQIGQAFRNEGTVNNETLGYFIGRVYLFLTRLGIDKGRLRFRQHLPNEMAHYAADCWDAEIECSYGWIECVGIADRSAYDLRAHSEKSGVPLVAHEKFSKPREVEKLVIVPSKKDLGLAFKGNQKMVLEALEAMSEKEGLEMKAALESNGETNFKVCTLGKDVVITKKMVSISMEKKLEHQRVFTPSVIEPSFGIGRIIYCLFEHSFYTRPSKSEEEQLNVFRFPPLVAPIKCTVFPLVKNQEFDDAAKVIAKELTTAGISHIIDTTAISIGRRYARTDEIGVPFAVTVDSATNVTIRERDSKEQIRVDINEVAFVVKQLTEGQSTWADVSAKYPAHVGPQVALSVGLVILARCFCLEYSSLAHPSCIIMESSLMEHLLDPSEHTPSVNATPDEHGDAAADDSNTVVGKGTDAGESSSSGVASAHAEEKAADDDDVEGDEMSASMQRRLDESSAVENEEEAGDDAEADEMAARMERRLAALPGKAHESEPFTIFRVAGPMRDRNRHLYEPQMVSLGPFHRGAGRHLDAMEAHKWRCLRDLLARGGPGGATLATYARAARAMEPRARRRYAEPVPLPPREFAEMLLLDGCFVIEFFLKGEDSADDALFDASWAMQNVYNDLVLLENQLPFFVLECFYDMATGLGRDHFVNSLLPKYLTIDMGASASQDSDTARAPDGEIHHLLHLYYHWFLPPESQPGSGGGPTSGAGAGKSEEDLFEEWMSKPVDERMPWQLPSASELKDAGVNFRAKKSPRSLVDVTFSRRDGVLEIPAVESYTNHAIFANLLAYEQSRGRWELQRLVSYVLLMASVVDARRDVEILQRAGVFVKGDEETAAFYAHLGELCPPPEFVNNCYADLLRDVREYCGRSWNRHRAVLVHDYFSNPWTSMSAAAAVFLLVLTVVQTIYTVLPYYHPN</sequence>
<dbReference type="Gene3D" id="3.30.720.200">
    <property type="match status" value="1"/>
</dbReference>
<keyword evidence="10" id="KW-0238">DNA-binding</keyword>
<comment type="caution">
    <text evidence="18">The sequence shown here is derived from an EMBL/GenBank/DDBJ whole genome shotgun (WGS) entry which is preliminary data.</text>
</comment>
<feature type="domain" description="AP2/ERF" evidence="16">
    <location>
        <begin position="7"/>
        <end position="64"/>
    </location>
</feature>
<dbReference type="Proteomes" id="UP000095767">
    <property type="component" value="Unassembled WGS sequence"/>
</dbReference>
<dbReference type="InterPro" id="IPR004158">
    <property type="entry name" value="DUF247_pln"/>
</dbReference>
<feature type="region of interest" description="Disordered" evidence="14">
    <location>
        <begin position="850"/>
        <end position="936"/>
    </location>
</feature>
<keyword evidence="7" id="KW-0067">ATP-binding</keyword>
<dbReference type="InterPro" id="IPR002315">
    <property type="entry name" value="tRNA-synt_gly"/>
</dbReference>
<dbReference type="Pfam" id="PF03129">
    <property type="entry name" value="HGTP_anticodon"/>
    <property type="match status" value="1"/>
</dbReference>
<feature type="domain" description="WHEP-TRS" evidence="17">
    <location>
        <begin position="199"/>
        <end position="256"/>
    </location>
</feature>
<evidence type="ECO:0000256" key="2">
    <source>
        <dbReference type="ARBA" id="ARBA00004496"/>
    </source>
</evidence>
<dbReference type="PROSITE" id="PS51032">
    <property type="entry name" value="AP2_ERF"/>
    <property type="match status" value="1"/>
</dbReference>
<dbReference type="FunFam" id="3.40.50.800:FF:000004">
    <property type="entry name" value="Glycine--tRNA ligase 2"/>
    <property type="match status" value="1"/>
</dbReference>
<evidence type="ECO:0000256" key="3">
    <source>
        <dbReference type="ARBA" id="ARBA00011738"/>
    </source>
</evidence>
<keyword evidence="11" id="KW-0030">Aminoacyl-tRNA synthetase</keyword>
<evidence type="ECO:0000256" key="1">
    <source>
        <dbReference type="ARBA" id="ARBA00004123"/>
    </source>
</evidence>
<comment type="subunit">
    <text evidence="3">Homodimer.</text>
</comment>
<proteinExistence type="predicted"/>
<dbReference type="SUPFAM" id="SSF55681">
    <property type="entry name" value="Class II aaRS and biotin synthetases"/>
    <property type="match status" value="1"/>
</dbReference>
<dbReference type="Pfam" id="PF00847">
    <property type="entry name" value="AP2"/>
    <property type="match status" value="1"/>
</dbReference>
<organism evidence="18 19">
    <name type="scientific">Dichanthelium oligosanthes</name>
    <dbReference type="NCBI Taxonomy" id="888268"/>
    <lineage>
        <taxon>Eukaryota</taxon>
        <taxon>Viridiplantae</taxon>
        <taxon>Streptophyta</taxon>
        <taxon>Embryophyta</taxon>
        <taxon>Tracheophyta</taxon>
        <taxon>Spermatophyta</taxon>
        <taxon>Magnoliopsida</taxon>
        <taxon>Liliopsida</taxon>
        <taxon>Poales</taxon>
        <taxon>Poaceae</taxon>
        <taxon>PACMAD clade</taxon>
        <taxon>Panicoideae</taxon>
        <taxon>Panicodae</taxon>
        <taxon>Paniceae</taxon>
        <taxon>Dichantheliinae</taxon>
        <taxon>Dichanthelium</taxon>
    </lineage>
</organism>
<dbReference type="CDD" id="cd00018">
    <property type="entry name" value="AP2"/>
    <property type="match status" value="1"/>
</dbReference>
<dbReference type="InterPro" id="IPR027031">
    <property type="entry name" value="Gly-tRNA_synthase/POLG2"/>
</dbReference>
<feature type="compositionally biased region" description="Low complexity" evidence="14">
    <location>
        <begin position="87"/>
        <end position="103"/>
    </location>
</feature>
<dbReference type="Gene3D" id="3.30.930.10">
    <property type="entry name" value="Bira Bifunctional Protein, Domain 2"/>
    <property type="match status" value="2"/>
</dbReference>
<keyword evidence="15" id="KW-0812">Transmembrane</keyword>
<name>A0A1E5VBV5_9POAL</name>
<evidence type="ECO:0000256" key="8">
    <source>
        <dbReference type="ARBA" id="ARBA00022917"/>
    </source>
</evidence>
<keyword evidence="8" id="KW-0648">Protein biosynthesis</keyword>
<dbReference type="FunFam" id="3.30.720.200:FF:000001">
    <property type="entry name" value="Glycine--tRNA ligase 2"/>
    <property type="match status" value="1"/>
</dbReference>
<dbReference type="InterPro" id="IPR016177">
    <property type="entry name" value="DNA-bd_dom_sf"/>
</dbReference>
<dbReference type="PANTHER" id="PTHR10745:SF0">
    <property type="entry name" value="GLYCINE--TRNA LIGASE"/>
    <property type="match status" value="1"/>
</dbReference>
<evidence type="ECO:0000313" key="19">
    <source>
        <dbReference type="Proteomes" id="UP000095767"/>
    </source>
</evidence>
<dbReference type="CDD" id="cd01200">
    <property type="entry name" value="WHEPGMRS_RNA"/>
    <property type="match status" value="1"/>
</dbReference>
<feature type="region of interest" description="Disordered" evidence="14">
    <location>
        <begin position="87"/>
        <end position="123"/>
    </location>
</feature>
<dbReference type="InterPro" id="IPR000738">
    <property type="entry name" value="WHEP-TRS_dom"/>
</dbReference>
<feature type="non-terminal residue" evidence="18">
    <location>
        <position position="1"/>
    </location>
</feature>
<dbReference type="GO" id="GO:0005524">
    <property type="term" value="F:ATP binding"/>
    <property type="evidence" value="ECO:0007669"/>
    <property type="project" value="UniProtKB-KW"/>
</dbReference>
<dbReference type="Gene3D" id="3.40.50.800">
    <property type="entry name" value="Anticodon-binding domain"/>
    <property type="match status" value="1"/>
</dbReference>
<evidence type="ECO:0000256" key="13">
    <source>
        <dbReference type="ARBA" id="ARBA00023242"/>
    </source>
</evidence>
<evidence type="ECO:0000256" key="5">
    <source>
        <dbReference type="ARBA" id="ARBA00022598"/>
    </source>
</evidence>
<evidence type="ECO:0000256" key="12">
    <source>
        <dbReference type="ARBA" id="ARBA00023163"/>
    </source>
</evidence>
<gene>
    <name evidence="18" type="ORF">BAE44_0016351</name>
</gene>
<dbReference type="SMART" id="SM00380">
    <property type="entry name" value="AP2"/>
    <property type="match status" value="1"/>
</dbReference>
<dbReference type="GO" id="GO:0003677">
    <property type="term" value="F:DNA binding"/>
    <property type="evidence" value="ECO:0007669"/>
    <property type="project" value="UniProtKB-KW"/>
</dbReference>
<evidence type="ECO:0000256" key="7">
    <source>
        <dbReference type="ARBA" id="ARBA00022840"/>
    </source>
</evidence>
<dbReference type="GO" id="GO:0005634">
    <property type="term" value="C:nucleus"/>
    <property type="evidence" value="ECO:0007669"/>
    <property type="project" value="UniProtKB-SubCell"/>
</dbReference>
<dbReference type="InterPro" id="IPR004154">
    <property type="entry name" value="Anticodon-bd"/>
</dbReference>
<dbReference type="PRINTS" id="PR00367">
    <property type="entry name" value="ETHRSPELEMNT"/>
</dbReference>
<dbReference type="FunFam" id="3.30.40.230:FF:000001">
    <property type="entry name" value="Glycine--tRNA ligase"/>
    <property type="match status" value="1"/>
</dbReference>
<keyword evidence="5 18" id="KW-0436">Ligase</keyword>
<feature type="transmembrane region" description="Helical" evidence="15">
    <location>
        <begin position="1357"/>
        <end position="1379"/>
    </location>
</feature>